<organism evidence="8 9">
    <name type="scientific">Anisodus tanguticus</name>
    <dbReference type="NCBI Taxonomy" id="243964"/>
    <lineage>
        <taxon>Eukaryota</taxon>
        <taxon>Viridiplantae</taxon>
        <taxon>Streptophyta</taxon>
        <taxon>Embryophyta</taxon>
        <taxon>Tracheophyta</taxon>
        <taxon>Spermatophyta</taxon>
        <taxon>Magnoliopsida</taxon>
        <taxon>eudicotyledons</taxon>
        <taxon>Gunneridae</taxon>
        <taxon>Pentapetalae</taxon>
        <taxon>asterids</taxon>
        <taxon>lamiids</taxon>
        <taxon>Solanales</taxon>
        <taxon>Solanaceae</taxon>
        <taxon>Solanoideae</taxon>
        <taxon>Hyoscyameae</taxon>
        <taxon>Anisodus</taxon>
    </lineage>
</organism>
<dbReference type="EMBL" id="JAVYJV010000009">
    <property type="protein sequence ID" value="KAK4361975.1"/>
    <property type="molecule type" value="Genomic_DNA"/>
</dbReference>
<dbReference type="InterPro" id="IPR021109">
    <property type="entry name" value="Peptidase_aspartic_dom_sf"/>
</dbReference>
<feature type="domain" description="Peptidase A1" evidence="7">
    <location>
        <begin position="157"/>
        <end position="489"/>
    </location>
</feature>
<evidence type="ECO:0000256" key="3">
    <source>
        <dbReference type="ARBA" id="ARBA00022729"/>
    </source>
</evidence>
<dbReference type="Pfam" id="PF14543">
    <property type="entry name" value="TAXi_N"/>
    <property type="match status" value="1"/>
</dbReference>
<dbReference type="FunFam" id="2.40.70.10:FF:000031">
    <property type="entry name" value="Aspartyl protease AED1"/>
    <property type="match status" value="1"/>
</dbReference>
<evidence type="ECO:0000259" key="7">
    <source>
        <dbReference type="PROSITE" id="PS51767"/>
    </source>
</evidence>
<keyword evidence="3 6" id="KW-0732">Signal</keyword>
<name>A0AAE1VIX1_9SOLA</name>
<protein>
    <recommendedName>
        <fullName evidence="7">Peptidase A1 domain-containing protein</fullName>
    </recommendedName>
</protein>
<dbReference type="FunFam" id="2.40.70.10:FF:000010">
    <property type="entry name" value="Aspartyl protease family protein 2"/>
    <property type="match status" value="1"/>
</dbReference>
<dbReference type="Gene3D" id="2.40.70.10">
    <property type="entry name" value="Acid Proteases"/>
    <property type="match status" value="2"/>
</dbReference>
<dbReference type="GO" id="GO:0004190">
    <property type="term" value="F:aspartic-type endopeptidase activity"/>
    <property type="evidence" value="ECO:0007669"/>
    <property type="project" value="InterPro"/>
</dbReference>
<dbReference type="PANTHER" id="PTHR13683">
    <property type="entry name" value="ASPARTYL PROTEASES"/>
    <property type="match status" value="1"/>
</dbReference>
<gene>
    <name evidence="8" type="ORF">RND71_017216</name>
</gene>
<keyword evidence="9" id="KW-1185">Reference proteome</keyword>
<dbReference type="InterPro" id="IPR033121">
    <property type="entry name" value="PEPTIDASE_A1"/>
</dbReference>
<evidence type="ECO:0000313" key="9">
    <source>
        <dbReference type="Proteomes" id="UP001291623"/>
    </source>
</evidence>
<dbReference type="SUPFAM" id="SSF50630">
    <property type="entry name" value="Acid proteases"/>
    <property type="match status" value="1"/>
</dbReference>
<dbReference type="AlphaFoldDB" id="A0AAE1VIX1"/>
<feature type="active site" evidence="5">
    <location>
        <position position="175"/>
    </location>
</feature>
<sequence length="493" mass="52539">MAQFSFFLVFISLVFLPCALSRSLSSSSSSSSSSHPHSQFFDVAKSIEKTVQVLSPTTSSQTLQQEAVKTTHFNSSSISVSIYPRSALVRPHHKDYTSLTHSRLERDSARVTSLTMKLQLSLTNFSHSDLKPVQTMLQPEDLQTPITSGASQGSGEYFTRLGLGEPAKEFYMVLDTGSDITWVQCEPCSDCYQQSDPIYNPSGSNTYSRLSCDAAQCTALEVSACGTQSCLYQVSYGDGSFTVGEFATETVSFGNSGSFPKVAIGCGHDNEGLFVGAAGLIALGGGALSLLTQIKASSFSYCFVDRDSASSSTLDLNSALPGDSVTAPLLRNSRRSTFFYVGLTGISVGGQMLSIPASVFQVDGSGNGGIIVDSGTAVTRLQSSAYSALRDTFVKFSQNLPTAGQFALFDTCYDLSSMKRVSVPTVAFHFSGGKTLSLHPKNYLIPVDSAGKFCLAFAPTEGSLSIIGNIQQQGTRVSYDLANNLVGFNPDKC</sequence>
<dbReference type="PROSITE" id="PS00141">
    <property type="entry name" value="ASP_PROTEASE"/>
    <property type="match status" value="2"/>
</dbReference>
<dbReference type="InterPro" id="IPR033873">
    <property type="entry name" value="CND41-like"/>
</dbReference>
<dbReference type="PANTHER" id="PTHR13683:SF877">
    <property type="entry name" value="PROTEIN ASPARTIC PROTEASE IN GUARD CELL 1-LIKE"/>
    <property type="match status" value="1"/>
</dbReference>
<dbReference type="PROSITE" id="PS51767">
    <property type="entry name" value="PEPTIDASE_A1"/>
    <property type="match status" value="1"/>
</dbReference>
<evidence type="ECO:0000256" key="6">
    <source>
        <dbReference type="SAM" id="SignalP"/>
    </source>
</evidence>
<keyword evidence="2" id="KW-0645">Protease</keyword>
<dbReference type="InterPro" id="IPR001969">
    <property type="entry name" value="Aspartic_peptidase_AS"/>
</dbReference>
<dbReference type="InterPro" id="IPR032799">
    <property type="entry name" value="TAXi_C"/>
</dbReference>
<dbReference type="Proteomes" id="UP001291623">
    <property type="component" value="Unassembled WGS sequence"/>
</dbReference>
<evidence type="ECO:0000256" key="4">
    <source>
        <dbReference type="ARBA" id="ARBA00022801"/>
    </source>
</evidence>
<accession>A0AAE1VIX1</accession>
<evidence type="ECO:0000256" key="5">
    <source>
        <dbReference type="PIRSR" id="PIRSR601461-1"/>
    </source>
</evidence>
<feature type="active site" evidence="5">
    <location>
        <position position="373"/>
    </location>
</feature>
<evidence type="ECO:0000256" key="2">
    <source>
        <dbReference type="ARBA" id="ARBA00022670"/>
    </source>
</evidence>
<dbReference type="InterPro" id="IPR001461">
    <property type="entry name" value="Aspartic_peptidase_A1"/>
</dbReference>
<dbReference type="InterPro" id="IPR032861">
    <property type="entry name" value="TAXi_N"/>
</dbReference>
<feature type="signal peptide" evidence="6">
    <location>
        <begin position="1"/>
        <end position="21"/>
    </location>
</feature>
<evidence type="ECO:0000256" key="1">
    <source>
        <dbReference type="ARBA" id="ARBA00007447"/>
    </source>
</evidence>
<comment type="similarity">
    <text evidence="1">Belongs to the peptidase A1 family.</text>
</comment>
<dbReference type="Pfam" id="PF14541">
    <property type="entry name" value="TAXi_C"/>
    <property type="match status" value="1"/>
</dbReference>
<proteinExistence type="inferred from homology"/>
<evidence type="ECO:0000313" key="8">
    <source>
        <dbReference type="EMBL" id="KAK4361975.1"/>
    </source>
</evidence>
<feature type="chain" id="PRO_5042148417" description="Peptidase A1 domain-containing protein" evidence="6">
    <location>
        <begin position="22"/>
        <end position="493"/>
    </location>
</feature>
<reference evidence="8" key="1">
    <citation type="submission" date="2023-12" db="EMBL/GenBank/DDBJ databases">
        <title>Genome assembly of Anisodus tanguticus.</title>
        <authorList>
            <person name="Wang Y.-J."/>
        </authorList>
    </citation>
    <scope>NUCLEOTIDE SEQUENCE</scope>
    <source>
        <strain evidence="8">KB-2021</strain>
        <tissue evidence="8">Leaf</tissue>
    </source>
</reference>
<dbReference type="CDD" id="cd05472">
    <property type="entry name" value="cnd41_like"/>
    <property type="match status" value="1"/>
</dbReference>
<keyword evidence="4" id="KW-0378">Hydrolase</keyword>
<comment type="caution">
    <text evidence="8">The sequence shown here is derived from an EMBL/GenBank/DDBJ whole genome shotgun (WGS) entry which is preliminary data.</text>
</comment>
<dbReference type="GO" id="GO:0006508">
    <property type="term" value="P:proteolysis"/>
    <property type="evidence" value="ECO:0007669"/>
    <property type="project" value="UniProtKB-KW"/>
</dbReference>